<evidence type="ECO:0000256" key="1">
    <source>
        <dbReference type="ARBA" id="ARBA00001974"/>
    </source>
</evidence>
<gene>
    <name evidence="7" type="ORF">ACFOEJ_11105</name>
</gene>
<dbReference type="Gene3D" id="3.50.50.100">
    <property type="match status" value="1"/>
</dbReference>
<dbReference type="PANTHER" id="PTHR42913:SF9">
    <property type="entry name" value="SLR1591 PROTEIN"/>
    <property type="match status" value="1"/>
</dbReference>
<keyword evidence="8" id="KW-1185">Reference proteome</keyword>
<organism evidence="7 8">
    <name type="scientific">Planomicrobium okeanokoites</name>
    <name type="common">Planococcus okeanokoites</name>
    <name type="synonym">Flavobacterium okeanokoites</name>
    <dbReference type="NCBI Taxonomy" id="244"/>
    <lineage>
        <taxon>Bacteria</taxon>
        <taxon>Bacillati</taxon>
        <taxon>Bacillota</taxon>
        <taxon>Bacilli</taxon>
        <taxon>Bacillales</taxon>
        <taxon>Caryophanaceae</taxon>
        <taxon>Planomicrobium</taxon>
    </lineage>
</organism>
<dbReference type="EMBL" id="JBHRUJ010000016">
    <property type="protein sequence ID" value="MFC3211623.1"/>
    <property type="molecule type" value="Genomic_DNA"/>
</dbReference>
<evidence type="ECO:0000259" key="6">
    <source>
        <dbReference type="Pfam" id="PF07992"/>
    </source>
</evidence>
<dbReference type="Proteomes" id="UP001595625">
    <property type="component" value="Unassembled WGS sequence"/>
</dbReference>
<comment type="cofactor">
    <cofactor evidence="1">
        <name>FAD</name>
        <dbReference type="ChEBI" id="CHEBI:57692"/>
    </cofactor>
</comment>
<proteinExistence type="inferred from homology"/>
<comment type="similarity">
    <text evidence="2">Belongs to the NADH dehydrogenase family.</text>
</comment>
<evidence type="ECO:0000256" key="5">
    <source>
        <dbReference type="ARBA" id="ARBA00023002"/>
    </source>
</evidence>
<comment type="caution">
    <text evidence="7">The sequence shown here is derived from an EMBL/GenBank/DDBJ whole genome shotgun (WGS) entry which is preliminary data.</text>
</comment>
<sequence>MKTLVLTGGGHAHLHCLQQLATDFPSNCRVLLISPSRHQYYSGMFSGFTEDVYSEEEIRIDLKRICEKVGAEFVTDQVVAVNAIAKQLTGANGAIYDYDLVSFDIGSTSGAPSDMKPYITAIKPNFLFPDQLRRIRETETPAIVGGGASGVELAFSINAWRKQQQLPANTLLFSATPLLAGLHKRISRKIESIARQKDLSFFTNESVETITPEEIITSSGQLFPQTEILWLTGPKSFPVFRDSGLDTDPTGFLLVNECLQNVHYPEIFGAGDCITIQRYPILPKNGVYAVRQGPILWRNLKSRIASIGLEAFIPQERYVSILSTGGGEAFLTYGDFSAHGKVPWLLKKRIDRNFMEQYKKLYE</sequence>
<evidence type="ECO:0000256" key="3">
    <source>
        <dbReference type="ARBA" id="ARBA00022630"/>
    </source>
</evidence>
<reference evidence="8" key="1">
    <citation type="journal article" date="2019" name="Int. J. Syst. Evol. Microbiol.">
        <title>The Global Catalogue of Microorganisms (GCM) 10K type strain sequencing project: providing services to taxonomists for standard genome sequencing and annotation.</title>
        <authorList>
            <consortium name="The Broad Institute Genomics Platform"/>
            <consortium name="The Broad Institute Genome Sequencing Center for Infectious Disease"/>
            <person name="Wu L."/>
            <person name="Ma J."/>
        </authorList>
    </citation>
    <scope>NUCLEOTIDE SEQUENCE [LARGE SCALE GENOMIC DNA]</scope>
    <source>
        <strain evidence="8">CCM 320</strain>
    </source>
</reference>
<evidence type="ECO:0000256" key="4">
    <source>
        <dbReference type="ARBA" id="ARBA00022827"/>
    </source>
</evidence>
<keyword evidence="5" id="KW-0560">Oxidoreductase</keyword>
<dbReference type="InterPro" id="IPR051169">
    <property type="entry name" value="NADH-Q_oxidoreductase"/>
</dbReference>
<dbReference type="InterPro" id="IPR023753">
    <property type="entry name" value="FAD/NAD-binding_dom"/>
</dbReference>
<dbReference type="PANTHER" id="PTHR42913">
    <property type="entry name" value="APOPTOSIS-INDUCING FACTOR 1"/>
    <property type="match status" value="1"/>
</dbReference>
<feature type="domain" description="FAD/NAD(P)-binding" evidence="6">
    <location>
        <begin position="4"/>
        <end position="280"/>
    </location>
</feature>
<protein>
    <submittedName>
        <fullName evidence="7">FAD-dependent oxidoreductase</fullName>
    </submittedName>
</protein>
<dbReference type="RefSeq" id="WP_117312234.1">
    <property type="nucleotide sequence ID" value="NZ_JBHRUJ010000016.1"/>
</dbReference>
<dbReference type="InterPro" id="IPR036188">
    <property type="entry name" value="FAD/NAD-bd_sf"/>
</dbReference>
<name>A0ABV7KQ70_PLAOK</name>
<evidence type="ECO:0000313" key="8">
    <source>
        <dbReference type="Proteomes" id="UP001595625"/>
    </source>
</evidence>
<evidence type="ECO:0000256" key="2">
    <source>
        <dbReference type="ARBA" id="ARBA00005272"/>
    </source>
</evidence>
<keyword evidence="4" id="KW-0274">FAD</keyword>
<accession>A0ABV7KQ70</accession>
<evidence type="ECO:0000313" key="7">
    <source>
        <dbReference type="EMBL" id="MFC3211623.1"/>
    </source>
</evidence>
<dbReference type="SUPFAM" id="SSF51905">
    <property type="entry name" value="FAD/NAD(P)-binding domain"/>
    <property type="match status" value="2"/>
</dbReference>
<keyword evidence="3" id="KW-0285">Flavoprotein</keyword>
<dbReference type="Pfam" id="PF07992">
    <property type="entry name" value="Pyr_redox_2"/>
    <property type="match status" value="1"/>
</dbReference>